<gene>
    <name evidence="1" type="ORF">F1188_20270</name>
</gene>
<protein>
    <submittedName>
        <fullName evidence="1">Phage tail assembly protein</fullName>
    </submittedName>
</protein>
<dbReference type="OrthoDB" id="7366507at2"/>
<dbReference type="AlphaFoldDB" id="A0A5M6I3N5"/>
<name>A0A5M6I3N5_9PROT</name>
<evidence type="ECO:0000313" key="2">
    <source>
        <dbReference type="Proteomes" id="UP000324065"/>
    </source>
</evidence>
<keyword evidence="2" id="KW-1185">Reference proteome</keyword>
<comment type="caution">
    <text evidence="1">The sequence shown here is derived from an EMBL/GenBank/DDBJ whole genome shotgun (WGS) entry which is preliminary data.</text>
</comment>
<organism evidence="1 2">
    <name type="scientific">Roseospira marina</name>
    <dbReference type="NCBI Taxonomy" id="140057"/>
    <lineage>
        <taxon>Bacteria</taxon>
        <taxon>Pseudomonadati</taxon>
        <taxon>Pseudomonadota</taxon>
        <taxon>Alphaproteobacteria</taxon>
        <taxon>Rhodospirillales</taxon>
        <taxon>Rhodospirillaceae</taxon>
        <taxon>Roseospira</taxon>
    </lineage>
</organism>
<dbReference type="EMBL" id="VWPJ01000044">
    <property type="protein sequence ID" value="KAA5602816.1"/>
    <property type="molecule type" value="Genomic_DNA"/>
</dbReference>
<sequence length="107" mass="11389">MTEIRTVTLHHPIPFGKDKTLDRIRLRAPKAGDLRGLRLARLEEAETDAILTIVPRISLDAVAGVHLAELHPSDLLTLTAEVLGFFAPPAAVVEGESPTTPAPPGAS</sequence>
<accession>A0A5M6I3N5</accession>
<dbReference type="Pfam" id="PF10109">
    <property type="entry name" value="Phage_TAC_7"/>
    <property type="match status" value="1"/>
</dbReference>
<reference evidence="1 2" key="1">
    <citation type="submission" date="2019-09" db="EMBL/GenBank/DDBJ databases">
        <title>Genome sequence of Roseospira marina, one of the more divergent members of the non-sulfur purple photosynthetic bacterial family, the Rhodospirillaceae.</title>
        <authorList>
            <person name="Meyer T."/>
            <person name="Kyndt J."/>
        </authorList>
    </citation>
    <scope>NUCLEOTIDE SEQUENCE [LARGE SCALE GENOMIC DNA]</scope>
    <source>
        <strain evidence="1 2">DSM 15113</strain>
    </source>
</reference>
<evidence type="ECO:0000313" key="1">
    <source>
        <dbReference type="EMBL" id="KAA5602816.1"/>
    </source>
</evidence>
<dbReference type="Proteomes" id="UP000324065">
    <property type="component" value="Unassembled WGS sequence"/>
</dbReference>
<proteinExistence type="predicted"/>
<dbReference type="RefSeq" id="WP_150064275.1">
    <property type="nucleotide sequence ID" value="NZ_JACHII010000039.1"/>
</dbReference>
<dbReference type="InterPro" id="IPR019289">
    <property type="entry name" value="Phage_tail_E/E"/>
</dbReference>